<protein>
    <submittedName>
        <fullName evidence="1">Uncharacterized protein</fullName>
    </submittedName>
</protein>
<gene>
    <name evidence="1" type="ORF">DT603_02795</name>
</gene>
<comment type="caution">
    <text evidence="1">The sequence shown here is derived from an EMBL/GenBank/DDBJ whole genome shotgun (WGS) entry which is preliminary data.</text>
</comment>
<reference evidence="1 2" key="1">
    <citation type="submission" date="2018-07" db="EMBL/GenBank/DDBJ databases">
        <title>Whole genome Sequencing of Pseudoxanthomonas gei KCTC 32298 (T).</title>
        <authorList>
            <person name="Kumar S."/>
            <person name="Bansal K."/>
            <person name="Kaur A."/>
            <person name="Patil P."/>
            <person name="Sharma S."/>
            <person name="Patil P.B."/>
        </authorList>
    </citation>
    <scope>NUCLEOTIDE SEQUENCE [LARGE SCALE GENOMIC DNA]</scope>
    <source>
        <strain evidence="1 2">KCTC 32298</strain>
    </source>
</reference>
<name>A0ABX0AB30_9GAMM</name>
<dbReference type="Proteomes" id="UP001429354">
    <property type="component" value="Unassembled WGS sequence"/>
</dbReference>
<proteinExistence type="predicted"/>
<dbReference type="EMBL" id="QOVG01000001">
    <property type="protein sequence ID" value="NDK37765.1"/>
    <property type="molecule type" value="Genomic_DNA"/>
</dbReference>
<accession>A0ABX0AB30</accession>
<keyword evidence="2" id="KW-1185">Reference proteome</keyword>
<evidence type="ECO:0000313" key="1">
    <source>
        <dbReference type="EMBL" id="NDK37765.1"/>
    </source>
</evidence>
<evidence type="ECO:0000313" key="2">
    <source>
        <dbReference type="Proteomes" id="UP001429354"/>
    </source>
</evidence>
<sequence length="144" mass="15548">MANASLLHRRAARVLPEVIKTSGIVLDDEGQRQLASMLFSMRRRSSGSVAFRIAGQTIAAMGDDPLSYLRKARSARAGLDGCIDPVGYRPWHSASLPVREPTVGTAASMPVFFSSKDDGKGWVIVVPAERLAIYAWCDDGIQSA</sequence>
<organism evidence="1 2">
    <name type="scientific">Pseudoxanthomonas gei</name>
    <dbReference type="NCBI Taxonomy" id="1383030"/>
    <lineage>
        <taxon>Bacteria</taxon>
        <taxon>Pseudomonadati</taxon>
        <taxon>Pseudomonadota</taxon>
        <taxon>Gammaproteobacteria</taxon>
        <taxon>Lysobacterales</taxon>
        <taxon>Lysobacteraceae</taxon>
        <taxon>Pseudoxanthomonas</taxon>
    </lineage>
</organism>
<dbReference type="RefSeq" id="WP_162348293.1">
    <property type="nucleotide sequence ID" value="NZ_QOVG01000001.1"/>
</dbReference>